<accession>A0A6J8DGA7</accession>
<feature type="domain" description="Novel STAND NTPase 3" evidence="1">
    <location>
        <begin position="72"/>
        <end position="228"/>
    </location>
</feature>
<dbReference type="InterPro" id="IPR049050">
    <property type="entry name" value="nSTAND3"/>
</dbReference>
<dbReference type="EMBL" id="CACVKT020007423">
    <property type="protein sequence ID" value="CAC5407688.1"/>
    <property type="molecule type" value="Genomic_DNA"/>
</dbReference>
<name>A0A6J8DGA7_MYTCO</name>
<evidence type="ECO:0000313" key="3">
    <source>
        <dbReference type="Proteomes" id="UP000507470"/>
    </source>
</evidence>
<proteinExistence type="predicted"/>
<dbReference type="Pfam" id="PF20720">
    <property type="entry name" value="nSTAND3"/>
    <property type="match status" value="1"/>
</dbReference>
<dbReference type="Proteomes" id="UP000507470">
    <property type="component" value="Unassembled WGS sequence"/>
</dbReference>
<dbReference type="AlphaFoldDB" id="A0A6J8DGA7"/>
<dbReference type="OrthoDB" id="10398215at2759"/>
<sequence>MYLLRKLCFQSFEDITTKLQETINSSFEKVSDKIKSSVENTFGDYFQKINLTKLSEGYLVAQVEAHGSENTFVETDIINIGISCLNGKGVTVLVGPPGTGKTRNSLELLRKYTEQHTDFGMIQLHETSLFSKLIRSDDRLVVLFDDVFGKTNCCFNEDVHMKDLDIVYSYVKRGFIKVILTMRNTIKKMCEHTISKHRLFEKSNLLDLALQSHQMNPHQKMECLRKYCAKFNVLETELTAVKGDKSMEIATLSTTQICEIAGVDNNPFWVFQNLAIYLHQILCL</sequence>
<organism evidence="2 3">
    <name type="scientific">Mytilus coruscus</name>
    <name type="common">Sea mussel</name>
    <dbReference type="NCBI Taxonomy" id="42192"/>
    <lineage>
        <taxon>Eukaryota</taxon>
        <taxon>Metazoa</taxon>
        <taxon>Spiralia</taxon>
        <taxon>Lophotrochozoa</taxon>
        <taxon>Mollusca</taxon>
        <taxon>Bivalvia</taxon>
        <taxon>Autobranchia</taxon>
        <taxon>Pteriomorphia</taxon>
        <taxon>Mytilida</taxon>
        <taxon>Mytiloidea</taxon>
        <taxon>Mytilidae</taxon>
        <taxon>Mytilinae</taxon>
        <taxon>Mytilus</taxon>
    </lineage>
</organism>
<keyword evidence="3" id="KW-1185">Reference proteome</keyword>
<protein>
    <submittedName>
        <fullName evidence="2">TRIP13</fullName>
    </submittedName>
</protein>
<evidence type="ECO:0000259" key="1">
    <source>
        <dbReference type="Pfam" id="PF20720"/>
    </source>
</evidence>
<reference evidence="2 3" key="1">
    <citation type="submission" date="2020-06" db="EMBL/GenBank/DDBJ databases">
        <authorList>
            <person name="Li R."/>
            <person name="Bekaert M."/>
        </authorList>
    </citation>
    <scope>NUCLEOTIDE SEQUENCE [LARGE SCALE GENOMIC DNA]</scope>
    <source>
        <strain evidence="3">wild</strain>
    </source>
</reference>
<gene>
    <name evidence="2" type="ORF">MCOR_41137</name>
</gene>
<evidence type="ECO:0000313" key="2">
    <source>
        <dbReference type="EMBL" id="CAC5407688.1"/>
    </source>
</evidence>
<dbReference type="InterPro" id="IPR027417">
    <property type="entry name" value="P-loop_NTPase"/>
</dbReference>
<dbReference type="SUPFAM" id="SSF52540">
    <property type="entry name" value="P-loop containing nucleoside triphosphate hydrolases"/>
    <property type="match status" value="1"/>
</dbReference>